<gene>
    <name evidence="1" type="ordered locus">Cyan7822_4095</name>
</gene>
<evidence type="ECO:0000313" key="1">
    <source>
        <dbReference type="EMBL" id="ADN16015.1"/>
    </source>
</evidence>
<sequence length="270" mass="29241">MAITLCSGAGIWEVSVDLPVYSPPKINFNWNDGAGWQEINGTDYLISQVSGVGDGDEVLVSYTYSLKNSRRTIITTKSEYFHYPVTIVIRYEDGWNNLYIVDYFGDNFLIGVDPTQASIINYSILSITPTGAGGATQYNLKIFNNDSVVYSKTRSNSPSVEKVAASCQFNGLYTPVYSEVNLDPNAFLTSEINGKTIILKRCLGAVQNNQISSSCSQVASVSGSCAAPKIKASQEPLCPPGTCPLKCGDCLCCYNEYGYSVKSYCGGAEV</sequence>
<name>E0U6X8_GLOV7</name>
<dbReference type="EMBL" id="CP002198">
    <property type="protein sequence ID" value="ADN16015.1"/>
    <property type="molecule type" value="Genomic_DNA"/>
</dbReference>
<dbReference type="OrthoDB" id="430832at2"/>
<dbReference type="KEGG" id="cyj:Cyan7822_4095"/>
<dbReference type="RefSeq" id="WP_013324081.1">
    <property type="nucleotide sequence ID" value="NC_014501.1"/>
</dbReference>
<dbReference type="HOGENOM" id="CLU_996461_0_0_3"/>
<keyword evidence="2" id="KW-1185">Reference proteome</keyword>
<dbReference type="STRING" id="497965.Cyan7822_4095"/>
<evidence type="ECO:0000313" key="2">
    <source>
        <dbReference type="Proteomes" id="UP000008206"/>
    </source>
</evidence>
<reference evidence="2" key="1">
    <citation type="journal article" date="2011" name="MBio">
        <title>Novel metabolic attributes of the genus Cyanothece, comprising a group of unicellular nitrogen-fixing Cyanobacteria.</title>
        <authorList>
            <person name="Bandyopadhyay A."/>
            <person name="Elvitigala T."/>
            <person name="Welsh E."/>
            <person name="Stockel J."/>
            <person name="Liberton M."/>
            <person name="Min H."/>
            <person name="Sherman L.A."/>
            <person name="Pakrasi H.B."/>
        </authorList>
    </citation>
    <scope>NUCLEOTIDE SEQUENCE [LARGE SCALE GENOMIC DNA]</scope>
    <source>
        <strain evidence="2">PCC 7822</strain>
    </source>
</reference>
<accession>E0U6X8</accession>
<dbReference type="AlphaFoldDB" id="E0U6X8"/>
<protein>
    <submittedName>
        <fullName evidence="1">Uncharacterized protein</fullName>
    </submittedName>
</protein>
<proteinExistence type="predicted"/>
<dbReference type="Proteomes" id="UP000008206">
    <property type="component" value="Chromosome"/>
</dbReference>
<organism evidence="1 2">
    <name type="scientific">Gloeothece verrucosa (strain PCC 7822)</name>
    <name type="common">Cyanothece sp. (strain PCC 7822)</name>
    <dbReference type="NCBI Taxonomy" id="497965"/>
    <lineage>
        <taxon>Bacteria</taxon>
        <taxon>Bacillati</taxon>
        <taxon>Cyanobacteriota</taxon>
        <taxon>Cyanophyceae</taxon>
        <taxon>Oscillatoriophycideae</taxon>
        <taxon>Chroococcales</taxon>
        <taxon>Aphanothecaceae</taxon>
        <taxon>Gloeothece</taxon>
        <taxon>Gloeothece verrucosa</taxon>
    </lineage>
</organism>